<evidence type="ECO:0000313" key="3">
    <source>
        <dbReference type="Proteomes" id="UP000009236"/>
    </source>
</evidence>
<reference evidence="2 3" key="1">
    <citation type="submission" date="2011-05" db="EMBL/GenBank/DDBJ databases">
        <title>Complete sequence of Isoptericola variabilis 225.</title>
        <authorList>
            <consortium name="US DOE Joint Genome Institute"/>
            <person name="Lucas S."/>
            <person name="Han J."/>
            <person name="Lapidus A."/>
            <person name="Cheng J.-F."/>
            <person name="Goodwin L."/>
            <person name="Pitluck S."/>
            <person name="Peters L."/>
            <person name="Mikhailova N."/>
            <person name="Zeytun A."/>
            <person name="Han C."/>
            <person name="Tapia R."/>
            <person name="Land M."/>
            <person name="Hauser L."/>
            <person name="Kyrpides N."/>
            <person name="Ivanova N."/>
            <person name="Pagani I."/>
            <person name="Siebers A."/>
            <person name="Allgaier M."/>
            <person name="Thelen M."/>
            <person name="Hugenholtz P."/>
            <person name="Gladden J."/>
            <person name="Woyke T."/>
        </authorList>
    </citation>
    <scope>NUCLEOTIDE SEQUENCE [LARGE SCALE GENOMIC DNA]</scope>
    <source>
        <strain evidence="3">225</strain>
    </source>
</reference>
<evidence type="ECO:0000256" key="1">
    <source>
        <dbReference type="SAM" id="Phobius"/>
    </source>
</evidence>
<evidence type="ECO:0008006" key="4">
    <source>
        <dbReference type="Google" id="ProtNLM"/>
    </source>
</evidence>
<protein>
    <recommendedName>
        <fullName evidence="4">DUF4235 domain-containing protein</fullName>
    </recommendedName>
</protein>
<dbReference type="AlphaFoldDB" id="F6FV84"/>
<keyword evidence="3" id="KW-1185">Reference proteome</keyword>
<dbReference type="EMBL" id="CP002810">
    <property type="protein sequence ID" value="AEG45512.1"/>
    <property type="molecule type" value="Genomic_DNA"/>
</dbReference>
<sequence>MVDKEQALAEKVGTVVVAAAAAWAVQKGIVKIWEKTTGRPAPLDLDDDSVGITEAVLFAAVTGALAVFARRYARRGARSALVRFTH</sequence>
<keyword evidence="1" id="KW-0472">Membrane</keyword>
<evidence type="ECO:0000313" key="2">
    <source>
        <dbReference type="EMBL" id="AEG45512.1"/>
    </source>
</evidence>
<dbReference type="HOGENOM" id="CLU_168912_1_0_11"/>
<dbReference type="Proteomes" id="UP000009236">
    <property type="component" value="Chromosome"/>
</dbReference>
<accession>F6FV84</accession>
<dbReference type="KEGG" id="iva:Isova_2825"/>
<gene>
    <name evidence="2" type="ordered locus">Isova_2825</name>
</gene>
<keyword evidence="1" id="KW-0812">Transmembrane</keyword>
<name>F6FV84_ISOV2</name>
<dbReference type="eggNOG" id="ENOG5031RMY">
    <property type="taxonomic scope" value="Bacteria"/>
</dbReference>
<organism evidence="3">
    <name type="scientific">Isoptericola variabilis (strain 225)</name>
    <dbReference type="NCBI Taxonomy" id="743718"/>
    <lineage>
        <taxon>Bacteria</taxon>
        <taxon>Bacillati</taxon>
        <taxon>Actinomycetota</taxon>
        <taxon>Actinomycetes</taxon>
        <taxon>Micrococcales</taxon>
        <taxon>Promicromonosporaceae</taxon>
        <taxon>Isoptericola</taxon>
    </lineage>
</organism>
<proteinExistence type="predicted"/>
<dbReference type="Pfam" id="PF14019">
    <property type="entry name" value="DUF4235"/>
    <property type="match status" value="1"/>
</dbReference>
<keyword evidence="1" id="KW-1133">Transmembrane helix</keyword>
<feature type="transmembrane region" description="Helical" evidence="1">
    <location>
        <begin position="50"/>
        <end position="69"/>
    </location>
</feature>
<feature type="transmembrane region" description="Helical" evidence="1">
    <location>
        <begin position="12"/>
        <end position="30"/>
    </location>
</feature>
<dbReference type="InterPro" id="IPR025329">
    <property type="entry name" value="DUF4235"/>
</dbReference>
<dbReference type="STRING" id="743718.Isova_2825"/>
<dbReference type="RefSeq" id="WP_013839902.1">
    <property type="nucleotide sequence ID" value="NC_015588.1"/>
</dbReference>